<gene>
    <name evidence="2" type="ORF">B0A50_01319</name>
</gene>
<dbReference type="OrthoDB" id="64477at2759"/>
<comment type="caution">
    <text evidence="2">The sequence shown here is derived from an EMBL/GenBank/DDBJ whole genome shotgun (WGS) entry which is preliminary data.</text>
</comment>
<evidence type="ECO:0000313" key="3">
    <source>
        <dbReference type="Proteomes" id="UP000308549"/>
    </source>
</evidence>
<reference evidence="2 3" key="1">
    <citation type="submission" date="2017-03" db="EMBL/GenBank/DDBJ databases">
        <title>Genomes of endolithic fungi from Antarctica.</title>
        <authorList>
            <person name="Coleine C."/>
            <person name="Masonjones S."/>
            <person name="Stajich J.E."/>
        </authorList>
    </citation>
    <scope>NUCLEOTIDE SEQUENCE [LARGE SCALE GENOMIC DNA]</scope>
    <source>
        <strain evidence="2 3">CCFEE 6315</strain>
    </source>
</reference>
<dbReference type="InterPro" id="IPR016181">
    <property type="entry name" value="Acyl_CoA_acyltransferase"/>
</dbReference>
<dbReference type="SUPFAM" id="SSF55729">
    <property type="entry name" value="Acyl-CoA N-acyltransferases (Nat)"/>
    <property type="match status" value="1"/>
</dbReference>
<dbReference type="EMBL" id="NAJL01000006">
    <property type="protein sequence ID" value="TKA32072.1"/>
    <property type="molecule type" value="Genomic_DNA"/>
</dbReference>
<dbReference type="Gene3D" id="3.40.630.30">
    <property type="match status" value="1"/>
</dbReference>
<accession>A0A4U0UBG6</accession>
<dbReference type="Proteomes" id="UP000308549">
    <property type="component" value="Unassembled WGS sequence"/>
</dbReference>
<protein>
    <recommendedName>
        <fullName evidence="1">N-acetyltransferase domain-containing protein</fullName>
    </recommendedName>
</protein>
<dbReference type="InterPro" id="IPR000182">
    <property type="entry name" value="GNAT_dom"/>
</dbReference>
<dbReference type="Pfam" id="PF13302">
    <property type="entry name" value="Acetyltransf_3"/>
    <property type="match status" value="1"/>
</dbReference>
<dbReference type="PANTHER" id="PTHR43415">
    <property type="entry name" value="SPERMIDINE N(1)-ACETYLTRANSFERASE"/>
    <property type="match status" value="1"/>
</dbReference>
<dbReference type="GO" id="GO:0016747">
    <property type="term" value="F:acyltransferase activity, transferring groups other than amino-acyl groups"/>
    <property type="evidence" value="ECO:0007669"/>
    <property type="project" value="InterPro"/>
</dbReference>
<evidence type="ECO:0000313" key="2">
    <source>
        <dbReference type="EMBL" id="TKA32072.1"/>
    </source>
</evidence>
<dbReference type="CDD" id="cd04301">
    <property type="entry name" value="NAT_SF"/>
    <property type="match status" value="1"/>
</dbReference>
<sequence length="210" mass="23589">MPHPFQSARLVYRAVEEDDEDFFLKLQQDALGYANAETRLKKPIGRKLTKTFLKHVMDEALLGVVICLPAAPAVAKSADSVDGGAGAGVQPTLTPIGQVTLDGLEPEQSHHRHTDIGIDILPEYQGKGYGSEAIRWVLRWAFMAAGMHRVSIGAFEYNTGAIRLYEKLGFKKEGCIRENFWHEGRFWNDVHFGMLASEWSEMRQLQEVQC</sequence>
<proteinExistence type="predicted"/>
<keyword evidence="3" id="KW-1185">Reference proteome</keyword>
<dbReference type="PROSITE" id="PS51186">
    <property type="entry name" value="GNAT"/>
    <property type="match status" value="1"/>
</dbReference>
<name>A0A4U0UBG6_9PEZI</name>
<organism evidence="2 3">
    <name type="scientific">Salinomyces thailandicus</name>
    <dbReference type="NCBI Taxonomy" id="706561"/>
    <lineage>
        <taxon>Eukaryota</taxon>
        <taxon>Fungi</taxon>
        <taxon>Dikarya</taxon>
        <taxon>Ascomycota</taxon>
        <taxon>Pezizomycotina</taxon>
        <taxon>Dothideomycetes</taxon>
        <taxon>Dothideomycetidae</taxon>
        <taxon>Mycosphaerellales</taxon>
        <taxon>Teratosphaeriaceae</taxon>
        <taxon>Salinomyces</taxon>
    </lineage>
</organism>
<dbReference type="AlphaFoldDB" id="A0A4U0UBG6"/>
<evidence type="ECO:0000259" key="1">
    <source>
        <dbReference type="PROSITE" id="PS51186"/>
    </source>
</evidence>
<dbReference type="PANTHER" id="PTHR43415:SF3">
    <property type="entry name" value="GNAT-FAMILY ACETYLTRANSFERASE"/>
    <property type="match status" value="1"/>
</dbReference>
<feature type="domain" description="N-acetyltransferase" evidence="1">
    <location>
        <begin position="10"/>
        <end position="197"/>
    </location>
</feature>